<accession>A0A9J6GP01</accession>
<dbReference type="Gene3D" id="2.40.50.140">
    <property type="entry name" value="Nucleic acid-binding proteins"/>
    <property type="match status" value="5"/>
</dbReference>
<dbReference type="SMART" id="SM00357">
    <property type="entry name" value="CSP"/>
    <property type="match status" value="5"/>
</dbReference>
<dbReference type="Pfam" id="PF12901">
    <property type="entry name" value="SUZ-C"/>
    <property type="match status" value="1"/>
</dbReference>
<feature type="region of interest" description="Disordered" evidence="6">
    <location>
        <begin position="443"/>
        <end position="489"/>
    </location>
</feature>
<feature type="domain" description="CSD" evidence="7">
    <location>
        <begin position="493"/>
        <end position="555"/>
    </location>
</feature>
<organism evidence="9 10">
    <name type="scientific">Haemaphysalis longicornis</name>
    <name type="common">Bush tick</name>
    <dbReference type="NCBI Taxonomy" id="44386"/>
    <lineage>
        <taxon>Eukaryota</taxon>
        <taxon>Metazoa</taxon>
        <taxon>Ecdysozoa</taxon>
        <taxon>Arthropoda</taxon>
        <taxon>Chelicerata</taxon>
        <taxon>Arachnida</taxon>
        <taxon>Acari</taxon>
        <taxon>Parasitiformes</taxon>
        <taxon>Ixodida</taxon>
        <taxon>Ixodoidea</taxon>
        <taxon>Ixodidae</taxon>
        <taxon>Haemaphysalinae</taxon>
        <taxon>Haemaphysalis</taxon>
    </lineage>
</organism>
<sequence>MSSGAQQGEEEAADPSANSPRQNGKQGNAHREAGIVEKLLHSYGFIRCCERSARLFFHYSQFSGNIEHLRIGDPVEFEMTNDRKSGKPVASAVVKISSEALSSEVLSDEVATGFITTEAKDGAEGRVAYESRGECFFLPYTEADVEEGYTLHQNDSVRFYLATCKDTGAPLRPTGAPRECRSPGGGRWPGAAAEGRSGATARACLHPPAAGGWRWGQRKQGVVCALKDTFGFIERGDVVKEIFFHSSECSDFRALSLGEDVEFSVQLRNGKEVACGITRLAPGTVVFEDIDPEVLQGRVTVVADRGRPSQAASSDPLPGRIVYTRGEQELEMPYGERDPKCDYSLQHRHRPAGRSAAATNIELLDQSFANENRQVGVVATVKESFGFISCQDRDSQIYFKTCELLDPDMNLHPSDEVEFTVAQDPASPSRFLATRIRRLWSVGDDREDGPRTRRSVSNGEGSAAVNGDDSKGNRNSRGEAGKGRGGRNGFRYTHRGYIAALKESFGFIENEEHNQDVFFHFSVFEGNPQTLEPGQEVEYGMVMKGSKRSAECVRKLPAGTLTDHAETVQPEVHNGTVERPVRCFNPDQEEYAGLIRLTISGENAEPGPAYPFGITSLSDKHELLQKNDVVQFQVAVTGSGVERAVNVVAVRARVQATVEAIKGQFGFLSHEAEEGRKLFFHTSEVKSGNHLQVGDRVEFVVVYNQRTKKYAACSVVKVGEQQPTQRPERLVSRLRTLSTEDSGPRIIIIRQPRGPDGTNGFASRNGAEANPAAETLVEEEVDGPSGRNSRHGLARRSRRRQDGRQRRCGGRCRRYTQFCSPSRSRSPSLSLKRTFLFCHLHVLLSLTPLQTF</sequence>
<protein>
    <recommendedName>
        <fullName evidence="11">Cold shock domain protein</fullName>
    </recommendedName>
</protein>
<dbReference type="Proteomes" id="UP000821853">
    <property type="component" value="Chromosome 8"/>
</dbReference>
<dbReference type="InterPro" id="IPR011129">
    <property type="entry name" value="CSD"/>
</dbReference>
<feature type="compositionally biased region" description="Basic residues" evidence="6">
    <location>
        <begin position="788"/>
        <end position="799"/>
    </location>
</feature>
<gene>
    <name evidence="9" type="ORF">HPB48_019643</name>
</gene>
<evidence type="ECO:0000313" key="9">
    <source>
        <dbReference type="EMBL" id="KAH9380182.1"/>
    </source>
</evidence>
<dbReference type="InterPro" id="IPR019844">
    <property type="entry name" value="CSD_CS"/>
</dbReference>
<evidence type="ECO:0000256" key="1">
    <source>
        <dbReference type="ARBA" id="ARBA00004496"/>
    </source>
</evidence>
<dbReference type="PANTHER" id="PTHR12913">
    <property type="entry name" value="UNR PROTEIN N-RAS UPSTREAM GENE PROTEIN"/>
    <property type="match status" value="1"/>
</dbReference>
<evidence type="ECO:0000313" key="10">
    <source>
        <dbReference type="Proteomes" id="UP000821853"/>
    </source>
</evidence>
<feature type="domain" description="CSD" evidence="7">
    <location>
        <begin position="653"/>
        <end position="717"/>
    </location>
</feature>
<dbReference type="InterPro" id="IPR024642">
    <property type="entry name" value="SUZ-C"/>
</dbReference>
<dbReference type="PROSITE" id="PS00352">
    <property type="entry name" value="CSD_1"/>
    <property type="match status" value="3"/>
</dbReference>
<feature type="region of interest" description="Disordered" evidence="6">
    <location>
        <begin position="1"/>
        <end position="29"/>
    </location>
</feature>
<dbReference type="EMBL" id="JABSTR010000010">
    <property type="protein sequence ID" value="KAH9380182.1"/>
    <property type="molecule type" value="Genomic_DNA"/>
</dbReference>
<reference evidence="9 10" key="1">
    <citation type="journal article" date="2020" name="Cell">
        <title>Large-Scale Comparative Analyses of Tick Genomes Elucidate Their Genetic Diversity and Vector Capacities.</title>
        <authorList>
            <consortium name="Tick Genome and Microbiome Consortium (TIGMIC)"/>
            <person name="Jia N."/>
            <person name="Wang J."/>
            <person name="Shi W."/>
            <person name="Du L."/>
            <person name="Sun Y."/>
            <person name="Zhan W."/>
            <person name="Jiang J.F."/>
            <person name="Wang Q."/>
            <person name="Zhang B."/>
            <person name="Ji P."/>
            <person name="Bell-Sakyi L."/>
            <person name="Cui X.M."/>
            <person name="Yuan T.T."/>
            <person name="Jiang B.G."/>
            <person name="Yang W.F."/>
            <person name="Lam T.T."/>
            <person name="Chang Q.C."/>
            <person name="Ding S.J."/>
            <person name="Wang X.J."/>
            <person name="Zhu J.G."/>
            <person name="Ruan X.D."/>
            <person name="Zhao L."/>
            <person name="Wei J.T."/>
            <person name="Ye R.Z."/>
            <person name="Que T.C."/>
            <person name="Du C.H."/>
            <person name="Zhou Y.H."/>
            <person name="Cheng J.X."/>
            <person name="Dai P.F."/>
            <person name="Guo W.B."/>
            <person name="Han X.H."/>
            <person name="Huang E.J."/>
            <person name="Li L.F."/>
            <person name="Wei W."/>
            <person name="Gao Y.C."/>
            <person name="Liu J.Z."/>
            <person name="Shao H.Z."/>
            <person name="Wang X."/>
            <person name="Wang C.C."/>
            <person name="Yang T.C."/>
            <person name="Huo Q.B."/>
            <person name="Li W."/>
            <person name="Chen H.Y."/>
            <person name="Chen S.E."/>
            <person name="Zhou L.G."/>
            <person name="Ni X.B."/>
            <person name="Tian J.H."/>
            <person name="Sheng Y."/>
            <person name="Liu T."/>
            <person name="Pan Y.S."/>
            <person name="Xia L.Y."/>
            <person name="Li J."/>
            <person name="Zhao F."/>
            <person name="Cao W.C."/>
        </authorList>
    </citation>
    <scope>NUCLEOTIDE SEQUENCE [LARGE SCALE GENOMIC DNA]</scope>
    <source>
        <strain evidence="9">HaeL-2018</strain>
    </source>
</reference>
<dbReference type="OMA" id="NLGACHV"/>
<evidence type="ECO:0000256" key="3">
    <source>
        <dbReference type="ARBA" id="ARBA00022737"/>
    </source>
</evidence>
<proteinExistence type="inferred from homology"/>
<dbReference type="GO" id="GO:0005737">
    <property type="term" value="C:cytoplasm"/>
    <property type="evidence" value="ECO:0007669"/>
    <property type="project" value="UniProtKB-SubCell"/>
</dbReference>
<evidence type="ECO:0000259" key="8">
    <source>
        <dbReference type="PROSITE" id="PS51938"/>
    </source>
</evidence>
<feature type="compositionally biased region" description="Basic and acidic residues" evidence="6">
    <location>
        <begin position="468"/>
        <end position="482"/>
    </location>
</feature>
<comment type="similarity">
    <text evidence="5">Belongs to the UNR family.</text>
</comment>
<name>A0A9J6GP01_HAELO</name>
<keyword evidence="3" id="KW-0677">Repeat</keyword>
<dbReference type="GO" id="GO:0003723">
    <property type="term" value="F:RNA binding"/>
    <property type="evidence" value="ECO:0007669"/>
    <property type="project" value="UniProtKB-KW"/>
</dbReference>
<dbReference type="SUPFAM" id="SSF50249">
    <property type="entry name" value="Nucleic acid-binding proteins"/>
    <property type="match status" value="5"/>
</dbReference>
<comment type="subcellular location">
    <subcellularLocation>
        <location evidence="1">Cytoplasm</location>
    </subcellularLocation>
</comment>
<dbReference type="InterPro" id="IPR002059">
    <property type="entry name" value="CSP_DNA-bd"/>
</dbReference>
<keyword evidence="4" id="KW-0694">RNA-binding</keyword>
<evidence type="ECO:0000256" key="5">
    <source>
        <dbReference type="ARBA" id="ARBA00044751"/>
    </source>
</evidence>
<evidence type="ECO:0008006" key="11">
    <source>
        <dbReference type="Google" id="ProtNLM"/>
    </source>
</evidence>
<evidence type="ECO:0000256" key="6">
    <source>
        <dbReference type="SAM" id="MobiDB-lite"/>
    </source>
</evidence>
<evidence type="ECO:0000256" key="2">
    <source>
        <dbReference type="ARBA" id="ARBA00022490"/>
    </source>
</evidence>
<dbReference type="VEuPathDB" id="VectorBase:HLOH_047428"/>
<feature type="region of interest" description="Disordered" evidence="6">
    <location>
        <begin position="749"/>
        <end position="807"/>
    </location>
</feature>
<dbReference type="Pfam" id="PF00313">
    <property type="entry name" value="CSD"/>
    <property type="match status" value="4"/>
</dbReference>
<feature type="compositionally biased region" description="Polar residues" evidence="6">
    <location>
        <begin position="16"/>
        <end position="26"/>
    </location>
</feature>
<dbReference type="AlphaFoldDB" id="A0A9J6GP01"/>
<evidence type="ECO:0000259" key="7">
    <source>
        <dbReference type="PROSITE" id="PS51857"/>
    </source>
</evidence>
<feature type="domain" description="CSD" evidence="7">
    <location>
        <begin position="31"/>
        <end position="95"/>
    </location>
</feature>
<dbReference type="InterPro" id="IPR012340">
    <property type="entry name" value="NA-bd_OB-fold"/>
</dbReference>
<keyword evidence="10" id="KW-1185">Reference proteome</keyword>
<feature type="domain" description="CSD" evidence="7">
    <location>
        <begin position="218"/>
        <end position="279"/>
    </location>
</feature>
<dbReference type="PROSITE" id="PS51857">
    <property type="entry name" value="CSD_2"/>
    <property type="match status" value="4"/>
</dbReference>
<dbReference type="CDD" id="cd04458">
    <property type="entry name" value="CSP_CDS"/>
    <property type="match status" value="3"/>
</dbReference>
<comment type="caution">
    <text evidence="9">The sequence shown here is derived from an EMBL/GenBank/DDBJ whole genome shotgun (WGS) entry which is preliminary data.</text>
</comment>
<feature type="domain" description="SUZ-C" evidence="8">
    <location>
        <begin position="725"/>
        <end position="765"/>
    </location>
</feature>
<keyword evidence="2" id="KW-0963">Cytoplasm</keyword>
<dbReference type="PROSITE" id="PS51938">
    <property type="entry name" value="SUZ_C"/>
    <property type="match status" value="1"/>
</dbReference>
<evidence type="ECO:0000256" key="4">
    <source>
        <dbReference type="ARBA" id="ARBA00022884"/>
    </source>
</evidence>
<dbReference type="OrthoDB" id="74319at2759"/>
<dbReference type="PANTHER" id="PTHR12913:SF1">
    <property type="entry name" value="COLD SHOCK DOMAIN-CONTAINING PROTEIN E1"/>
    <property type="match status" value="1"/>
</dbReference>